<dbReference type="SUPFAM" id="SSF52283">
    <property type="entry name" value="Formate/glycerate dehydrogenase catalytic domain-like"/>
    <property type="match status" value="1"/>
</dbReference>
<evidence type="ECO:0000259" key="5">
    <source>
        <dbReference type="Pfam" id="PF00389"/>
    </source>
</evidence>
<dbReference type="SUPFAM" id="SSF51735">
    <property type="entry name" value="NAD(P)-binding Rossmann-fold domains"/>
    <property type="match status" value="1"/>
</dbReference>
<name>A0ABR9JEN6_9MICC</name>
<evidence type="ECO:0000256" key="1">
    <source>
        <dbReference type="ARBA" id="ARBA00005854"/>
    </source>
</evidence>
<dbReference type="CDD" id="cd12156">
    <property type="entry name" value="HPPR"/>
    <property type="match status" value="1"/>
</dbReference>
<dbReference type="EMBL" id="JADBED010000001">
    <property type="protein sequence ID" value="MBE1524380.1"/>
    <property type="molecule type" value="Genomic_DNA"/>
</dbReference>
<dbReference type="PANTHER" id="PTHR10996:SF178">
    <property type="entry name" value="2-HYDROXYACID DEHYDROGENASE YGL185C-RELATED"/>
    <property type="match status" value="1"/>
</dbReference>
<reference evidence="7 8" key="1">
    <citation type="submission" date="2020-10" db="EMBL/GenBank/DDBJ databases">
        <title>Sequencing the genomes of 1000 actinobacteria strains.</title>
        <authorList>
            <person name="Klenk H.-P."/>
        </authorList>
    </citation>
    <scope>NUCLEOTIDE SEQUENCE [LARGE SCALE GENOMIC DNA]</scope>
    <source>
        <strain evidence="7 8">DSM 15666</strain>
    </source>
</reference>
<dbReference type="InterPro" id="IPR036291">
    <property type="entry name" value="NAD(P)-bd_dom_sf"/>
</dbReference>
<gene>
    <name evidence="7" type="ORF">H4W27_001498</name>
</gene>
<evidence type="ECO:0000259" key="6">
    <source>
        <dbReference type="Pfam" id="PF02826"/>
    </source>
</evidence>
<evidence type="ECO:0000313" key="8">
    <source>
        <dbReference type="Proteomes" id="UP000643525"/>
    </source>
</evidence>
<proteinExistence type="inferred from homology"/>
<dbReference type="PANTHER" id="PTHR10996">
    <property type="entry name" value="2-HYDROXYACID DEHYDROGENASE-RELATED"/>
    <property type="match status" value="1"/>
</dbReference>
<feature type="domain" description="D-isomer specific 2-hydroxyacid dehydrogenase catalytic" evidence="5">
    <location>
        <begin position="47"/>
        <end position="317"/>
    </location>
</feature>
<dbReference type="Pfam" id="PF02826">
    <property type="entry name" value="2-Hacid_dh_C"/>
    <property type="match status" value="1"/>
</dbReference>
<evidence type="ECO:0000256" key="3">
    <source>
        <dbReference type="ARBA" id="ARBA00023027"/>
    </source>
</evidence>
<evidence type="ECO:0000256" key="4">
    <source>
        <dbReference type="RuleBase" id="RU003719"/>
    </source>
</evidence>
<dbReference type="Proteomes" id="UP000643525">
    <property type="component" value="Unassembled WGS sequence"/>
</dbReference>
<dbReference type="Gene3D" id="3.40.50.720">
    <property type="entry name" value="NAD(P)-binding Rossmann-like Domain"/>
    <property type="match status" value="2"/>
</dbReference>
<dbReference type="InterPro" id="IPR006139">
    <property type="entry name" value="D-isomer_2_OHA_DH_cat_dom"/>
</dbReference>
<dbReference type="InterPro" id="IPR050223">
    <property type="entry name" value="D-isomer_2-hydroxyacid_DH"/>
</dbReference>
<dbReference type="Pfam" id="PF00389">
    <property type="entry name" value="2-Hacid_dh"/>
    <property type="match status" value="1"/>
</dbReference>
<comment type="similarity">
    <text evidence="1 4">Belongs to the D-isomer specific 2-hydroxyacid dehydrogenase family.</text>
</comment>
<keyword evidence="8" id="KW-1185">Reference proteome</keyword>
<evidence type="ECO:0000256" key="2">
    <source>
        <dbReference type="ARBA" id="ARBA00023002"/>
    </source>
</evidence>
<comment type="caution">
    <text evidence="7">The sequence shown here is derived from an EMBL/GenBank/DDBJ whole genome shotgun (WGS) entry which is preliminary data.</text>
</comment>
<keyword evidence="3" id="KW-0520">NAD</keyword>
<dbReference type="RefSeq" id="WP_192595402.1">
    <property type="nucleotide sequence ID" value="NZ_BAAALJ010000002.1"/>
</dbReference>
<protein>
    <submittedName>
        <fullName evidence="7">Lactate dehydrogenase-like 2-hydroxyacid dehydrogenase</fullName>
    </submittedName>
</protein>
<organism evidence="7 8">
    <name type="scientific">Nesterenkonia lutea</name>
    <dbReference type="NCBI Taxonomy" id="272919"/>
    <lineage>
        <taxon>Bacteria</taxon>
        <taxon>Bacillati</taxon>
        <taxon>Actinomycetota</taxon>
        <taxon>Actinomycetes</taxon>
        <taxon>Micrococcales</taxon>
        <taxon>Micrococcaceae</taxon>
        <taxon>Nesterenkonia</taxon>
    </lineage>
</organism>
<keyword evidence="2 4" id="KW-0560">Oxidoreductase</keyword>
<accession>A0ABR9JEN6</accession>
<feature type="domain" description="D-isomer specific 2-hydroxyacid dehydrogenase NAD-binding" evidence="6">
    <location>
        <begin position="114"/>
        <end position="286"/>
    </location>
</feature>
<evidence type="ECO:0000313" key="7">
    <source>
        <dbReference type="EMBL" id="MBE1524380.1"/>
    </source>
</evidence>
<dbReference type="InterPro" id="IPR006140">
    <property type="entry name" value="D-isomer_DH_NAD-bd"/>
</dbReference>
<sequence>MQLNTQEGVHTVLQVGSMPPELATRLHREFTVLQLPSVGVERFLEENGSRVTIAVTTGLTGVSGQLMRALPNLDAVISFGVGFETIDICAAEQLGVVVSNTPDVLTDCVADLAVGLLIDCLRGISAADRFVRQGNWINGPYPLGTRVSGKRIGIVGLGRIGLATARRLEAFGPTIAYHSRNRLVEVAYPWYESLIDLASDSDVLIVAVSGGTSTTGLVSREVIAALGSDGYLINVARGTVVDENALVDALAQKQIAGAGLDVYTHEPRVPEALLALDNVVALPHLGSATTETRLDMANLFLMNLRQFIAEGTLTTPVS</sequence>